<dbReference type="PANTHER" id="PTHR11012">
    <property type="entry name" value="PROTEIN KINASE-LIKE DOMAIN-CONTAINING"/>
    <property type="match status" value="1"/>
</dbReference>
<gene>
    <name evidence="1" type="ORF">PPAR1163_LOCUS4383</name>
</gene>
<dbReference type="SUPFAM" id="SSF56112">
    <property type="entry name" value="Protein kinase-like (PK-like)"/>
    <property type="match status" value="1"/>
</dbReference>
<dbReference type="Pfam" id="PF02958">
    <property type="entry name" value="EcKL"/>
    <property type="match status" value="1"/>
</dbReference>
<proteinExistence type="predicted"/>
<sequence>MPVTLADVSVMLKIKRYTWWLRRSKRKRVTKEQVSEPWLRQRLRGSVLEGLEWDSFAIKQIGAEDGSCSTVFRIKLLKGGNGVKSIVLKTSPDSTSEMVLGGCLLRYFQKEVRFLREVSPKLPVRAPACYWSYVDGRTGHFAMLMEDMAPSLCVNALEFDDSDAFIPEAAMVGLAKLHAKYWQDDEFFDAIRSWAPDMSAPLYDIIPYLYRRAWPTFFDSVKSLEREDLYDDSVELLGEVLIDLFPLIRAAEAAGPRTLLHGDAKLANFFFPDRSAAAGAQGVFSMFDWAMVRPGVAGDDLAYFLSRNLRGPTHRTRFESGMIDVYHRTLVEHGVMDVTRSDIIKQITHGIVFCFGFMVVSLARELDATGAERRLIGNILTNNLNMLKEYPCDNYLLELVEAQLAKTKPLLPRKKLRELCGKLRRRNEYARIAIQGGSSSIDLKVVAPALFAEHSDSHCGSTPTSRRVVIAS</sequence>
<dbReference type="PANTHER" id="PTHR11012:SF30">
    <property type="entry name" value="PROTEIN KINASE-LIKE DOMAIN-CONTAINING"/>
    <property type="match status" value="1"/>
</dbReference>
<dbReference type="Gene3D" id="3.90.1200.10">
    <property type="match status" value="1"/>
</dbReference>
<dbReference type="EMBL" id="HBGJ01007054">
    <property type="protein sequence ID" value="CAD9246031.1"/>
    <property type="molecule type" value="Transcribed_RNA"/>
</dbReference>
<dbReference type="AlphaFoldDB" id="A0A7S1XMA0"/>
<organism evidence="1">
    <name type="scientific">Phaeomonas parva</name>
    <dbReference type="NCBI Taxonomy" id="124430"/>
    <lineage>
        <taxon>Eukaryota</taxon>
        <taxon>Sar</taxon>
        <taxon>Stramenopiles</taxon>
        <taxon>Ochrophyta</taxon>
        <taxon>Pinguiophyceae</taxon>
        <taxon>Pinguiochrysidales</taxon>
        <taxon>Pinguiochrysidaceae</taxon>
        <taxon>Phaeomonas</taxon>
    </lineage>
</organism>
<accession>A0A7S1XMA0</accession>
<dbReference type="InterPro" id="IPR004119">
    <property type="entry name" value="EcKL"/>
</dbReference>
<name>A0A7S1XMA0_9STRA</name>
<dbReference type="InterPro" id="IPR011009">
    <property type="entry name" value="Kinase-like_dom_sf"/>
</dbReference>
<reference evidence="1" key="1">
    <citation type="submission" date="2021-01" db="EMBL/GenBank/DDBJ databases">
        <authorList>
            <person name="Corre E."/>
            <person name="Pelletier E."/>
            <person name="Niang G."/>
            <person name="Scheremetjew M."/>
            <person name="Finn R."/>
            <person name="Kale V."/>
            <person name="Holt S."/>
            <person name="Cochrane G."/>
            <person name="Meng A."/>
            <person name="Brown T."/>
            <person name="Cohen L."/>
        </authorList>
    </citation>
    <scope>NUCLEOTIDE SEQUENCE</scope>
    <source>
        <strain evidence="1">CCMP2877</strain>
    </source>
</reference>
<protein>
    <recommendedName>
        <fullName evidence="2">CHK kinase-like domain-containing protein</fullName>
    </recommendedName>
</protein>
<evidence type="ECO:0008006" key="2">
    <source>
        <dbReference type="Google" id="ProtNLM"/>
    </source>
</evidence>
<evidence type="ECO:0000313" key="1">
    <source>
        <dbReference type="EMBL" id="CAD9246031.1"/>
    </source>
</evidence>